<feature type="compositionally biased region" description="Basic and acidic residues" evidence="1">
    <location>
        <begin position="75"/>
        <end position="92"/>
    </location>
</feature>
<dbReference type="EMBL" id="GL883115">
    <property type="protein sequence ID" value="EGG05026.1"/>
    <property type="molecule type" value="Genomic_DNA"/>
</dbReference>
<dbReference type="KEGG" id="mlr:MELLADRAFT_64460"/>
<dbReference type="AlphaFoldDB" id="F4RRI1"/>
<evidence type="ECO:0000313" key="3">
    <source>
        <dbReference type="Proteomes" id="UP000001072"/>
    </source>
</evidence>
<feature type="compositionally biased region" description="Basic residues" evidence="1">
    <location>
        <begin position="7"/>
        <end position="21"/>
    </location>
</feature>
<evidence type="ECO:0000313" key="2">
    <source>
        <dbReference type="EMBL" id="EGG05026.1"/>
    </source>
</evidence>
<keyword evidence="3" id="KW-1185">Reference proteome</keyword>
<dbReference type="HOGENOM" id="CLU_1960052_0_0_1"/>
<proteinExistence type="predicted"/>
<feature type="compositionally biased region" description="Basic and acidic residues" evidence="1">
    <location>
        <begin position="22"/>
        <end position="43"/>
    </location>
</feature>
<reference evidence="3" key="1">
    <citation type="journal article" date="2011" name="Proc. Natl. Acad. Sci. U.S.A.">
        <title>Obligate biotrophy features unraveled by the genomic analysis of rust fungi.</title>
        <authorList>
            <person name="Duplessis S."/>
            <person name="Cuomo C.A."/>
            <person name="Lin Y.-C."/>
            <person name="Aerts A."/>
            <person name="Tisserant E."/>
            <person name="Veneault-Fourrey C."/>
            <person name="Joly D.L."/>
            <person name="Hacquard S."/>
            <person name="Amselem J."/>
            <person name="Cantarel B.L."/>
            <person name="Chiu R."/>
            <person name="Coutinho P.M."/>
            <person name="Feau N."/>
            <person name="Field M."/>
            <person name="Frey P."/>
            <person name="Gelhaye E."/>
            <person name="Goldberg J."/>
            <person name="Grabherr M.G."/>
            <person name="Kodira C.D."/>
            <person name="Kohler A."/>
            <person name="Kuees U."/>
            <person name="Lindquist E.A."/>
            <person name="Lucas S.M."/>
            <person name="Mago R."/>
            <person name="Mauceli E."/>
            <person name="Morin E."/>
            <person name="Murat C."/>
            <person name="Pangilinan J.L."/>
            <person name="Park R."/>
            <person name="Pearson M."/>
            <person name="Quesneville H."/>
            <person name="Rouhier N."/>
            <person name="Sakthikumar S."/>
            <person name="Salamov A.A."/>
            <person name="Schmutz J."/>
            <person name="Selles B."/>
            <person name="Shapiro H."/>
            <person name="Tanguay P."/>
            <person name="Tuskan G.A."/>
            <person name="Henrissat B."/>
            <person name="Van de Peer Y."/>
            <person name="Rouze P."/>
            <person name="Ellis J.G."/>
            <person name="Dodds P.N."/>
            <person name="Schein J.E."/>
            <person name="Zhong S."/>
            <person name="Hamelin R.C."/>
            <person name="Grigoriev I.V."/>
            <person name="Szabo L.J."/>
            <person name="Martin F."/>
        </authorList>
    </citation>
    <scope>NUCLEOTIDE SEQUENCE [LARGE SCALE GENOMIC DNA]</scope>
    <source>
        <strain evidence="3">98AG31 / pathotype 3-4-7</strain>
    </source>
</reference>
<feature type="compositionally biased region" description="Polar residues" evidence="1">
    <location>
        <begin position="116"/>
        <end position="128"/>
    </location>
</feature>
<dbReference type="InParanoid" id="F4RRI1"/>
<gene>
    <name evidence="2" type="ORF">MELLADRAFT_64460</name>
</gene>
<accession>F4RRI1</accession>
<dbReference type="GeneID" id="18930262"/>
<organism evidence="3">
    <name type="scientific">Melampsora larici-populina (strain 98AG31 / pathotype 3-4-7)</name>
    <name type="common">Poplar leaf rust fungus</name>
    <dbReference type="NCBI Taxonomy" id="747676"/>
    <lineage>
        <taxon>Eukaryota</taxon>
        <taxon>Fungi</taxon>
        <taxon>Dikarya</taxon>
        <taxon>Basidiomycota</taxon>
        <taxon>Pucciniomycotina</taxon>
        <taxon>Pucciniomycetes</taxon>
        <taxon>Pucciniales</taxon>
        <taxon>Melampsoraceae</taxon>
        <taxon>Melampsora</taxon>
    </lineage>
</organism>
<feature type="region of interest" description="Disordered" evidence="1">
    <location>
        <begin position="1"/>
        <end position="128"/>
    </location>
</feature>
<dbReference type="RefSeq" id="XP_007411779.1">
    <property type="nucleotide sequence ID" value="XM_007411717.1"/>
</dbReference>
<sequence>MDNPRLAKVKVKKPARKITKQKAKDNLTAEERGLDSSSDDKARGTHSTVAKKFKQSVRKDCLDGNAESGATQKMRKADKSDGKDENVDEEHTGTVNTVKQVTGKKRKADEAAGTHPSGNSGTDTGVHL</sequence>
<evidence type="ECO:0000256" key="1">
    <source>
        <dbReference type="SAM" id="MobiDB-lite"/>
    </source>
</evidence>
<protein>
    <submittedName>
        <fullName evidence="2">Uncharacterized protein</fullName>
    </submittedName>
</protein>
<dbReference type="VEuPathDB" id="FungiDB:MELLADRAFT_64460"/>
<name>F4RRI1_MELLP</name>
<dbReference type="Proteomes" id="UP000001072">
    <property type="component" value="Unassembled WGS sequence"/>
</dbReference>